<dbReference type="InterPro" id="IPR037762">
    <property type="entry name" value="C2C_Tricalbin"/>
</dbReference>
<dbReference type="InterPro" id="IPR031468">
    <property type="entry name" value="SMP_LBD"/>
</dbReference>
<feature type="compositionally biased region" description="Basic and acidic residues" evidence="11">
    <location>
        <begin position="55"/>
        <end position="72"/>
    </location>
</feature>
<comment type="subcellular location">
    <subcellularLocation>
        <location evidence="1">Endoplasmic reticulum membrane</location>
    </subcellularLocation>
</comment>
<dbReference type="CDD" id="cd04052">
    <property type="entry name" value="C2B_Tricalbin-like"/>
    <property type="match status" value="1"/>
</dbReference>
<evidence type="ECO:0000256" key="7">
    <source>
        <dbReference type="ARBA" id="ARBA00022989"/>
    </source>
</evidence>
<dbReference type="eggNOG" id="KOG1012">
    <property type="taxonomic scope" value="Eukaryota"/>
</dbReference>
<dbReference type="Gene3D" id="2.60.40.150">
    <property type="entry name" value="C2 domain"/>
    <property type="match status" value="4"/>
</dbReference>
<keyword evidence="6" id="KW-0256">Endoplasmic reticulum</keyword>
<feature type="region of interest" description="Disordered" evidence="11">
    <location>
        <begin position="1"/>
        <end position="74"/>
    </location>
</feature>
<dbReference type="GO" id="GO:0006869">
    <property type="term" value="P:lipid transport"/>
    <property type="evidence" value="ECO:0007669"/>
    <property type="project" value="UniProtKB-KW"/>
</dbReference>
<dbReference type="CDD" id="cd04040">
    <property type="entry name" value="C2D_Tricalbin-like"/>
    <property type="match status" value="1"/>
</dbReference>
<evidence type="ECO:0000256" key="6">
    <source>
        <dbReference type="ARBA" id="ARBA00022824"/>
    </source>
</evidence>
<feature type="compositionally biased region" description="Polar residues" evidence="11">
    <location>
        <begin position="904"/>
        <end position="914"/>
    </location>
</feature>
<dbReference type="InterPro" id="IPR000008">
    <property type="entry name" value="C2_dom"/>
</dbReference>
<keyword evidence="10 12" id="KW-0472">Membrane</keyword>
<evidence type="ECO:0000256" key="5">
    <source>
        <dbReference type="ARBA" id="ARBA00022737"/>
    </source>
</evidence>
<dbReference type="InterPro" id="IPR052455">
    <property type="entry name" value="Tricalbin_domain"/>
</dbReference>
<evidence type="ECO:0000259" key="13">
    <source>
        <dbReference type="PROSITE" id="PS50004"/>
    </source>
</evidence>
<keyword evidence="16" id="KW-1185">Reference proteome</keyword>
<evidence type="ECO:0000313" key="15">
    <source>
        <dbReference type="EMBL" id="ETS87801.1"/>
    </source>
</evidence>
<dbReference type="CDD" id="cd21678">
    <property type="entry name" value="SMP_TCB"/>
    <property type="match status" value="1"/>
</dbReference>
<dbReference type="PANTHER" id="PTHR46980">
    <property type="entry name" value="TRICALBIN-1-RELATED"/>
    <property type="match status" value="1"/>
</dbReference>
<feature type="compositionally biased region" description="Polar residues" evidence="11">
    <location>
        <begin position="1468"/>
        <end position="1481"/>
    </location>
</feature>
<feature type="domain" description="C2" evidence="13">
    <location>
        <begin position="716"/>
        <end position="830"/>
    </location>
</feature>
<dbReference type="PROSITE" id="PS51847">
    <property type="entry name" value="SMP"/>
    <property type="match status" value="1"/>
</dbReference>
<proteinExistence type="predicted"/>
<dbReference type="GO" id="GO:0071944">
    <property type="term" value="C:cell periphery"/>
    <property type="evidence" value="ECO:0007669"/>
    <property type="project" value="UniProtKB-ARBA"/>
</dbReference>
<organism evidence="15 16">
    <name type="scientific">Pestalotiopsis fici (strain W106-1 / CGMCC3.15140)</name>
    <dbReference type="NCBI Taxonomy" id="1229662"/>
    <lineage>
        <taxon>Eukaryota</taxon>
        <taxon>Fungi</taxon>
        <taxon>Dikarya</taxon>
        <taxon>Ascomycota</taxon>
        <taxon>Pezizomycotina</taxon>
        <taxon>Sordariomycetes</taxon>
        <taxon>Xylariomycetidae</taxon>
        <taxon>Amphisphaeriales</taxon>
        <taxon>Sporocadaceae</taxon>
        <taxon>Pestalotiopsis</taxon>
    </lineage>
</organism>
<feature type="domain" description="C2" evidence="13">
    <location>
        <begin position="1339"/>
        <end position="1454"/>
    </location>
</feature>
<feature type="compositionally biased region" description="Gly residues" evidence="11">
    <location>
        <begin position="1295"/>
        <end position="1306"/>
    </location>
</feature>
<keyword evidence="9" id="KW-0446">Lipid-binding</keyword>
<feature type="region of interest" description="Disordered" evidence="11">
    <location>
        <begin position="868"/>
        <end position="949"/>
    </location>
</feature>
<dbReference type="OMA" id="HETIKIN"/>
<feature type="compositionally biased region" description="Acidic residues" evidence="11">
    <location>
        <begin position="868"/>
        <end position="879"/>
    </location>
</feature>
<keyword evidence="2" id="KW-0813">Transport</keyword>
<evidence type="ECO:0000256" key="2">
    <source>
        <dbReference type="ARBA" id="ARBA00022448"/>
    </source>
</evidence>
<dbReference type="PANTHER" id="PTHR46980:SF2">
    <property type="entry name" value="TRICALBIN-1-RELATED"/>
    <property type="match status" value="1"/>
</dbReference>
<accession>W3XRG4</accession>
<dbReference type="OrthoDB" id="1029639at2759"/>
<feature type="compositionally biased region" description="Basic and acidic residues" evidence="11">
    <location>
        <begin position="30"/>
        <end position="40"/>
    </location>
</feature>
<feature type="compositionally biased region" description="Polar residues" evidence="11">
    <location>
        <begin position="1280"/>
        <end position="1289"/>
    </location>
</feature>
<evidence type="ECO:0000256" key="3">
    <source>
        <dbReference type="ARBA" id="ARBA00022553"/>
    </source>
</evidence>
<dbReference type="InParanoid" id="W3XRG4"/>
<dbReference type="InterPro" id="IPR035892">
    <property type="entry name" value="C2_domain_sf"/>
</dbReference>
<keyword evidence="5" id="KW-0677">Repeat</keyword>
<evidence type="ECO:0000256" key="9">
    <source>
        <dbReference type="ARBA" id="ARBA00023121"/>
    </source>
</evidence>
<feature type="compositionally biased region" description="Basic and acidic residues" evidence="11">
    <location>
        <begin position="1487"/>
        <end position="1500"/>
    </location>
</feature>
<dbReference type="Pfam" id="PF24920">
    <property type="entry name" value="C2_TCB1"/>
    <property type="match status" value="1"/>
</dbReference>
<feature type="region of interest" description="Disordered" evidence="11">
    <location>
        <begin position="1467"/>
        <end position="1500"/>
    </location>
</feature>
<dbReference type="FunCoup" id="W3XRG4">
    <property type="interactions" value="186"/>
</dbReference>
<dbReference type="PRINTS" id="PR00360">
    <property type="entry name" value="C2DOMAIN"/>
</dbReference>
<dbReference type="Pfam" id="PF00168">
    <property type="entry name" value="C2"/>
    <property type="match status" value="5"/>
</dbReference>
<dbReference type="InterPro" id="IPR037756">
    <property type="entry name" value="C2D_Tricalbin"/>
</dbReference>
<feature type="transmembrane region" description="Helical" evidence="12">
    <location>
        <begin position="171"/>
        <end position="204"/>
    </location>
</feature>
<keyword evidence="3" id="KW-0597">Phosphoprotein</keyword>
<dbReference type="InterPro" id="IPR037761">
    <property type="entry name" value="C2A_Tricalbin"/>
</dbReference>
<reference evidence="16" key="1">
    <citation type="journal article" date="2015" name="BMC Genomics">
        <title>Genomic and transcriptomic analysis of the endophytic fungus Pestalotiopsis fici reveals its lifestyle and high potential for synthesis of natural products.</title>
        <authorList>
            <person name="Wang X."/>
            <person name="Zhang X."/>
            <person name="Liu L."/>
            <person name="Xiang M."/>
            <person name="Wang W."/>
            <person name="Sun X."/>
            <person name="Che Y."/>
            <person name="Guo L."/>
            <person name="Liu G."/>
            <person name="Guo L."/>
            <person name="Wang C."/>
            <person name="Yin W.B."/>
            <person name="Stadler M."/>
            <person name="Zhang X."/>
            <person name="Liu X."/>
        </authorList>
    </citation>
    <scope>NUCLEOTIDE SEQUENCE [LARGE SCALE GENOMIC DNA]</scope>
    <source>
        <strain evidence="16">W106-1 / CGMCC3.15140</strain>
    </source>
</reference>
<evidence type="ECO:0000256" key="1">
    <source>
        <dbReference type="ARBA" id="ARBA00004586"/>
    </source>
</evidence>
<dbReference type="Proteomes" id="UP000030651">
    <property type="component" value="Unassembled WGS sequence"/>
</dbReference>
<gene>
    <name evidence="15" type="ORF">PFICI_01629</name>
</gene>
<dbReference type="SMART" id="SM00239">
    <property type="entry name" value="C2"/>
    <property type="match status" value="5"/>
</dbReference>
<dbReference type="CDD" id="cd04045">
    <property type="entry name" value="C2C_Tricalbin-like"/>
    <property type="match status" value="1"/>
</dbReference>
<dbReference type="GO" id="GO:0008289">
    <property type="term" value="F:lipid binding"/>
    <property type="evidence" value="ECO:0007669"/>
    <property type="project" value="UniProtKB-KW"/>
</dbReference>
<dbReference type="InterPro" id="IPR056910">
    <property type="entry name" value="TCB1-3_C2"/>
</dbReference>
<feature type="compositionally biased region" description="Low complexity" evidence="11">
    <location>
        <begin position="917"/>
        <end position="932"/>
    </location>
</feature>
<feature type="domain" description="C2" evidence="13">
    <location>
        <begin position="575"/>
        <end position="695"/>
    </location>
</feature>
<feature type="domain" description="C2" evidence="13">
    <location>
        <begin position="432"/>
        <end position="553"/>
    </location>
</feature>
<protein>
    <submittedName>
        <fullName evidence="15">Uncharacterized protein</fullName>
    </submittedName>
</protein>
<dbReference type="InterPro" id="IPR037765">
    <property type="entry name" value="C2B_Tricalbin"/>
</dbReference>
<dbReference type="PIRSF" id="PIRSF037232">
    <property type="entry name" value="Tricalbin"/>
    <property type="match status" value="1"/>
</dbReference>
<name>W3XRG4_PESFW</name>
<dbReference type="HOGENOM" id="CLU_001661_0_0_1"/>
<dbReference type="Pfam" id="PF25669">
    <property type="entry name" value="SMP_MUG190-like"/>
    <property type="match status" value="1"/>
</dbReference>
<feature type="domain" description="C2" evidence="13">
    <location>
        <begin position="1077"/>
        <end position="1197"/>
    </location>
</feature>
<dbReference type="GeneID" id="19266642"/>
<evidence type="ECO:0000256" key="10">
    <source>
        <dbReference type="ARBA" id="ARBA00023136"/>
    </source>
</evidence>
<dbReference type="EMBL" id="KI912109">
    <property type="protein sequence ID" value="ETS87801.1"/>
    <property type="molecule type" value="Genomic_DNA"/>
</dbReference>
<feature type="region of interest" description="Disordered" evidence="11">
    <location>
        <begin position="1273"/>
        <end position="1338"/>
    </location>
</feature>
<evidence type="ECO:0000256" key="12">
    <source>
        <dbReference type="SAM" id="Phobius"/>
    </source>
</evidence>
<keyword evidence="8" id="KW-0445">Lipid transport</keyword>
<dbReference type="InterPro" id="IPR017147">
    <property type="entry name" value="Tricalbin"/>
</dbReference>
<evidence type="ECO:0000256" key="8">
    <source>
        <dbReference type="ARBA" id="ARBA00023055"/>
    </source>
</evidence>
<dbReference type="STRING" id="1229662.W3XRG4"/>
<dbReference type="PROSITE" id="PS50004">
    <property type="entry name" value="C2"/>
    <property type="match status" value="5"/>
</dbReference>
<dbReference type="KEGG" id="pfy:PFICI_01629"/>
<evidence type="ECO:0000259" key="14">
    <source>
        <dbReference type="PROSITE" id="PS51847"/>
    </source>
</evidence>
<evidence type="ECO:0000256" key="4">
    <source>
        <dbReference type="ARBA" id="ARBA00022692"/>
    </source>
</evidence>
<dbReference type="GO" id="GO:0005789">
    <property type="term" value="C:endoplasmic reticulum membrane"/>
    <property type="evidence" value="ECO:0007669"/>
    <property type="project" value="UniProtKB-SubCell"/>
</dbReference>
<keyword evidence="7 12" id="KW-1133">Transmembrane helix</keyword>
<keyword evidence="4 12" id="KW-0812">Transmembrane</keyword>
<dbReference type="GO" id="GO:0061817">
    <property type="term" value="P:endoplasmic reticulum-plasma membrane tethering"/>
    <property type="evidence" value="ECO:0007669"/>
    <property type="project" value="InterPro"/>
</dbReference>
<dbReference type="CDD" id="cd04044">
    <property type="entry name" value="C2A_Tricalbin-like"/>
    <property type="match status" value="1"/>
</dbReference>
<sequence length="1500" mass="164884">MATEQSALELKQQGAIEAAGNPDSSVTSEDAQKKMVEESRNAGVTAYSFDPDASPEEKRRQIRANRPDDLNLHRKHQAVAVATDADDGGVKADYLPAASKATAVDVDSEEGGHSAENQEDKEALAAKVGWTSQFGWPHESVLEGESLLDHQTWVEGKIPDKFYGDWYHNAGVIIFACLASWLVAVLGGGLAWVFIVMAICSTYYRTSLRRVRRNFRDDITREMGLKRLDSDTESLEWINAFMLKFWPIYQPVLAETIINAVDQVLSSATPSFLDSLKLKTFTLGSKPPRMEHVKTYPKEEDDTVLMDWRFSFTPNDTADMTARQVKNKVNPKVVLEIRVGKAMISKGLDVIVEDMSFSGIMRLKMKLQIPFPHIEKVEMCFTERPVIDYVCKPLGGDTFGFDINFIPGLEGFILEQIHGNLAPMMYHPNVFPIEVAKMLAGTPVDQAIGVVAVTLHGAQGLKNPDNFSGNPDPYVSLTLNRRSEIARTKTIKDTPNPKWNEVHYVIITSFNDSLDLMVYDYNEIRKDKELGVASFKLEHIEELPVHENQRLEVIGNGKARGIVSADIRFFPVLEPKKLEDGSLEPPPESNTGILRYTVEQAKDLDGTKSLVGLLNPYAELLLNRKVIHTTKKLKRTNNPIWDNGSKEMLITDRKKAELGLAIKDDRELAGDQLIGAHNIKLDDLLEMSAQGKDWFLLSGAKSGRVKVTAQWKPVALSGVLAGSGGYQTPIGVMRLHFKKARELRNFETMGKSDPYVRVVVSGIEKGRTVVHRNTLSPEWDEIIYVPIHSPRDRLTLDVMDAEKMGKDRSLGLIELSASDYVVQDESGEYMVHDKKTLHEDGLRIHGKGVPKGVLCYTTAFYPCLNVADPEDEEEEEEEAAAAPVVKQSLDIPRSAEAGKITPLERTTTNTSQLEPATPVTPTMPKSPTTPSTAGRKSRDQPLQVPKVHLNPEELLKHESGFLIFKLMEGQMPKHGTHLEVYVDDMVHPSYVSGTAKSKSFKFDEIGDCFIRELEFSRLTLKVREKREKPGEERDEDHTIARLAGNTLDTLKQCLNNPTILKLKDEENRETFIKVSLKYIPVKMHLDPSESINNMGNLRVDVLDATDLPAADSNGKSDPYAKFEFNGQDVFKTKTVKKTLNPTWNEYFEMPVPSRTAAKFNVKVYDYDFADKPDFLGGASINLEHLDPFKAKEVKLLLDGKSGSIRLRLLFRPDYVTRSRLGTGTFSGTFGGPGRIVTGVAGAPIKGGAAVAGVVGHGVGKGASFIKRGFTGRKKDDENGSALTPTSSDIPTIVENGGGSPALGPGIGLRRTSGLGFDGGAPPRTPPSSSEGPGHHRVVSAGGMSVASLAPGGAGAGTATFQIISASGFPPSADVFVLIRQLTPRERTVGKTKHHESPSGQIEFNETFKHACTADTQFRVEVKGHHTFGSDDDFGEALFFVSDQGSAEKEISVGSGTVVIKSSFAEAASSLTADSPKSTSGMRRSFLSKKESRPSREGTPS</sequence>
<dbReference type="SUPFAM" id="SSF49562">
    <property type="entry name" value="C2 domain (Calcium/lipid-binding domain, CaLB)"/>
    <property type="match status" value="5"/>
</dbReference>
<dbReference type="RefSeq" id="XP_007828401.1">
    <property type="nucleotide sequence ID" value="XM_007830210.1"/>
</dbReference>
<evidence type="ECO:0000313" key="16">
    <source>
        <dbReference type="Proteomes" id="UP000030651"/>
    </source>
</evidence>
<evidence type="ECO:0000256" key="11">
    <source>
        <dbReference type="SAM" id="MobiDB-lite"/>
    </source>
</evidence>
<feature type="domain" description="SMP-LTD" evidence="14">
    <location>
        <begin position="231"/>
        <end position="436"/>
    </location>
</feature>